<evidence type="ECO:0000313" key="2">
    <source>
        <dbReference type="Proteomes" id="UP001596514"/>
    </source>
</evidence>
<proteinExistence type="predicted"/>
<accession>A0ABW2SVU1</accession>
<comment type="caution">
    <text evidence="1">The sequence shown here is derived from an EMBL/GenBank/DDBJ whole genome shotgun (WGS) entry which is preliminary data.</text>
</comment>
<evidence type="ECO:0000313" key="1">
    <source>
        <dbReference type="EMBL" id="MFC7599876.1"/>
    </source>
</evidence>
<organism evidence="1 2">
    <name type="scientific">Streptosporangium amethystogenes subsp. fukuiense</name>
    <dbReference type="NCBI Taxonomy" id="698418"/>
    <lineage>
        <taxon>Bacteria</taxon>
        <taxon>Bacillati</taxon>
        <taxon>Actinomycetota</taxon>
        <taxon>Actinomycetes</taxon>
        <taxon>Streptosporangiales</taxon>
        <taxon>Streptosporangiaceae</taxon>
        <taxon>Streptosporangium</taxon>
    </lineage>
</organism>
<dbReference type="EMBL" id="JBHTEE010000001">
    <property type="protein sequence ID" value="MFC7599876.1"/>
    <property type="molecule type" value="Genomic_DNA"/>
</dbReference>
<protein>
    <submittedName>
        <fullName evidence="1">Uncharacterized protein</fullName>
    </submittedName>
</protein>
<dbReference type="RefSeq" id="WP_343977006.1">
    <property type="nucleotide sequence ID" value="NZ_BAAAGK010000146.1"/>
</dbReference>
<sequence length="60" mass="6025">MFALPGGYAVAKDPLMTAPTPIAAAGADSPHVRQIPPVRGTGGICAPFPCLLKRLPVTGG</sequence>
<name>A0ABW2SVU1_9ACTN</name>
<gene>
    <name evidence="1" type="ORF">ACFQVD_07125</name>
</gene>
<dbReference type="Proteomes" id="UP001596514">
    <property type="component" value="Unassembled WGS sequence"/>
</dbReference>
<reference evidence="2" key="1">
    <citation type="journal article" date="2019" name="Int. J. Syst. Evol. Microbiol.">
        <title>The Global Catalogue of Microorganisms (GCM) 10K type strain sequencing project: providing services to taxonomists for standard genome sequencing and annotation.</title>
        <authorList>
            <consortium name="The Broad Institute Genomics Platform"/>
            <consortium name="The Broad Institute Genome Sequencing Center for Infectious Disease"/>
            <person name="Wu L."/>
            <person name="Ma J."/>
        </authorList>
    </citation>
    <scope>NUCLEOTIDE SEQUENCE [LARGE SCALE GENOMIC DNA]</scope>
    <source>
        <strain evidence="2">JCM 10083</strain>
    </source>
</reference>
<keyword evidence="2" id="KW-1185">Reference proteome</keyword>